<keyword evidence="4" id="KW-1185">Reference proteome</keyword>
<gene>
    <name evidence="3" type="ORF">HNQ40_001163</name>
</gene>
<evidence type="ECO:0000313" key="4">
    <source>
        <dbReference type="Proteomes" id="UP000541810"/>
    </source>
</evidence>
<name>A0A7X0H4X2_9BACT</name>
<dbReference type="SUPFAM" id="SSF75005">
    <property type="entry name" value="Arabinanase/levansucrase/invertase"/>
    <property type="match status" value="1"/>
</dbReference>
<dbReference type="EMBL" id="JACHGY010000001">
    <property type="protein sequence ID" value="MBB6429357.1"/>
    <property type="molecule type" value="Genomic_DNA"/>
</dbReference>
<protein>
    <recommendedName>
        <fullName evidence="2">Fibronectin type-III domain-containing protein</fullName>
    </recommendedName>
</protein>
<evidence type="ECO:0000313" key="3">
    <source>
        <dbReference type="EMBL" id="MBB6429357.1"/>
    </source>
</evidence>
<comment type="caution">
    <text evidence="3">The sequence shown here is derived from an EMBL/GenBank/DDBJ whole genome shotgun (WGS) entry which is preliminary data.</text>
</comment>
<dbReference type="AlphaFoldDB" id="A0A7X0H4X2"/>
<proteinExistence type="predicted"/>
<dbReference type="InterPro" id="IPR036116">
    <property type="entry name" value="FN3_sf"/>
</dbReference>
<accession>A0A7X0H4X2</accession>
<evidence type="ECO:0000256" key="1">
    <source>
        <dbReference type="SAM" id="SignalP"/>
    </source>
</evidence>
<keyword evidence="1" id="KW-0732">Signal</keyword>
<dbReference type="InterPro" id="IPR003961">
    <property type="entry name" value="FN3_dom"/>
</dbReference>
<dbReference type="SUPFAM" id="SSF49265">
    <property type="entry name" value="Fibronectin type III"/>
    <property type="match status" value="1"/>
</dbReference>
<sequence>MNRPPFVPRLASCVLACLLACPSSADIPLLGDRAPLPPLLDGDFEAVRASWRAGKQSPHWTTRTLQGNTNMGLHEGALFSMSALGIAESDVLGANPDYPTPRAGDTLDWSFGADLEYISNSTLTVSLVFGEHERVLAEDVELQGSDKQVEHFEGAYTVTEEDAAAGLPFVRVTFRSEKSIKLLLEYVNVSVRAPERAGPDVAAKVVDDGIALNWSDPNAQPNSQFRIYRQANPREAYQPIHTTSSTRFVDRDFIHGLNYRYVVTRLGEPESAGSAPVVIAKADAQAPTPPRGVQAEVFDAEVNVRWDAPSEPDVASYTVYRGNAQGQSRQAIAQGLNRRSFIDFTPAKGVNNTYAVVATDHSGNESQPSEPITARVKTVPGASFSDLIRPMPIVGELRSDLWGADSVLPRDPSNGIEHPDWSYWGGRPVKDHDGRYHMVVTRWPANATKGHWEWPHSTVAHAVSDHPVGPYRVERETAYDFRNGLGHNPNIVLLNDGTYLLYSLIDWKPTMLHSTSMAGPWKRLGVLTYDASESGEPEKLHYRFERNLSGVHLNDGRFLFVTKAGAMMVSEDANPLGPYKVLTRPLQGNPVVPEKYRNSNYEDPVLWKDEVQFHMIINAFLDYRAIYLRSPDGIHWICDPGTAYTPGVTAYEDGTRTKWYKLERPHILQDEHGRATHLALAAIDVPKRQDLARDKHSSKNMVLPLVVHKRLAMQHTEPITGETTRLEVLIRSEPSFDPSRDLDLDSLRFGASAEVNFGRGGRAIENIRHDDGMLVVFEDADAGLLAEDYVGKLLGLTKDGKLVIGFARLPQR</sequence>
<dbReference type="PROSITE" id="PS50853">
    <property type="entry name" value="FN3"/>
    <property type="match status" value="1"/>
</dbReference>
<dbReference type="RefSeq" id="WP_184676941.1">
    <property type="nucleotide sequence ID" value="NZ_JACHGY010000001.1"/>
</dbReference>
<dbReference type="Proteomes" id="UP000541810">
    <property type="component" value="Unassembled WGS sequence"/>
</dbReference>
<feature type="domain" description="Fibronectin type-III" evidence="2">
    <location>
        <begin position="286"/>
        <end position="381"/>
    </location>
</feature>
<feature type="chain" id="PRO_5030725563" description="Fibronectin type-III domain-containing protein" evidence="1">
    <location>
        <begin position="26"/>
        <end position="812"/>
    </location>
</feature>
<dbReference type="InterPro" id="IPR013783">
    <property type="entry name" value="Ig-like_fold"/>
</dbReference>
<feature type="signal peptide" evidence="1">
    <location>
        <begin position="1"/>
        <end position="25"/>
    </location>
</feature>
<organism evidence="3 4">
    <name type="scientific">Algisphaera agarilytica</name>
    <dbReference type="NCBI Taxonomy" id="1385975"/>
    <lineage>
        <taxon>Bacteria</taxon>
        <taxon>Pseudomonadati</taxon>
        <taxon>Planctomycetota</taxon>
        <taxon>Phycisphaerae</taxon>
        <taxon>Phycisphaerales</taxon>
        <taxon>Phycisphaeraceae</taxon>
        <taxon>Algisphaera</taxon>
    </lineage>
</organism>
<dbReference type="Gene3D" id="2.115.10.20">
    <property type="entry name" value="Glycosyl hydrolase domain, family 43"/>
    <property type="match status" value="1"/>
</dbReference>
<dbReference type="InterPro" id="IPR023296">
    <property type="entry name" value="Glyco_hydro_beta-prop_sf"/>
</dbReference>
<reference evidence="3 4" key="1">
    <citation type="submission" date="2020-08" db="EMBL/GenBank/DDBJ databases">
        <title>Genomic Encyclopedia of Type Strains, Phase IV (KMG-IV): sequencing the most valuable type-strain genomes for metagenomic binning, comparative biology and taxonomic classification.</title>
        <authorList>
            <person name="Goeker M."/>
        </authorList>
    </citation>
    <scope>NUCLEOTIDE SEQUENCE [LARGE SCALE GENOMIC DNA]</scope>
    <source>
        <strain evidence="3 4">DSM 103725</strain>
    </source>
</reference>
<dbReference type="CDD" id="cd08994">
    <property type="entry name" value="GH43_62_32_68_117_130-like"/>
    <property type="match status" value="1"/>
</dbReference>
<dbReference type="Gene3D" id="2.60.40.10">
    <property type="entry name" value="Immunoglobulins"/>
    <property type="match status" value="2"/>
</dbReference>
<evidence type="ECO:0000259" key="2">
    <source>
        <dbReference type="PROSITE" id="PS50853"/>
    </source>
</evidence>